<dbReference type="InterPro" id="IPR036034">
    <property type="entry name" value="PDZ_sf"/>
</dbReference>
<evidence type="ECO:0000256" key="1">
    <source>
        <dbReference type="ARBA" id="ARBA00001772"/>
    </source>
</evidence>
<dbReference type="InterPro" id="IPR009003">
    <property type="entry name" value="Peptidase_S1_PA"/>
</dbReference>
<dbReference type="PROSITE" id="PS50106">
    <property type="entry name" value="PDZ"/>
    <property type="match status" value="2"/>
</dbReference>
<keyword evidence="10" id="KW-0346">Stress response</keyword>
<accession>A0A6J5KBB5</accession>
<keyword evidence="12" id="KW-0732">Signal</keyword>
<comment type="catalytic activity">
    <reaction evidence="1">
        <text>Acts on substrates that are at least partially unfolded. The cleavage site P1 residue is normally between a pair of hydrophobic residues, such as Val-|-Val.</text>
        <dbReference type="EC" id="3.4.21.107"/>
    </reaction>
</comment>
<sequence length="538" mass="55322">MSKLIQSTRSRRCRVCFYLALAMAGLAGSSSAYAAAIAAAPTAGAAAAPASAVPSASVVAPVKAKRAAAASMAAPLDFPQIVERYGPAVVNIRATVPVDASVNAAPASAVASDAIGGDDPIAAFFKEAVPQSQDREGTGLRAMSGVGSGFIVSPNGLIVTTAHVVGQSDDVTVRLTDRREFKAKILAVDAQSDIALLQIDATKLPTVKLGDSTRVRVGEQVLTIGSPDSYQNTVTAGLVSATSRTLADGSTFPFFQTDVSLNPDNSGGPVFNRAGEVVGIDVQVYVDSDRLQSLTFAIPINLADKLRSQLQSGQDQQAQQQQQNAQDVAHSNLGIRVQDVDANLAGAFGLPRVAGALVTSVDPGSPAATSNLKTGDVIVQFADKPVDHAADLSAADAASQSRKSVPLKLIRDRKPMTVMVAAGPDTQLVNAGTGGVAGSRSDAGSRQRHALDRLGLAMHPLTDEERRSMDLPQGLMVDDASGTAAAAGIKPGDVVLSLNGTLVASQDELASLAANAGKKAALLVQRNHARSFVTVDLR</sequence>
<evidence type="ECO:0000256" key="7">
    <source>
        <dbReference type="ARBA" id="ARBA00022764"/>
    </source>
</evidence>
<dbReference type="AlphaFoldDB" id="A0A6J5KBB5"/>
<comment type="subcellular location">
    <subcellularLocation>
        <location evidence="2">Periplasm</location>
    </subcellularLocation>
</comment>
<evidence type="ECO:0000256" key="10">
    <source>
        <dbReference type="ARBA" id="ARBA00023016"/>
    </source>
</evidence>
<keyword evidence="6" id="KW-0645">Protease</keyword>
<dbReference type="PANTHER" id="PTHR22939:SF130">
    <property type="entry name" value="PERIPLASMIC SERINE ENDOPROTEASE DEGP-LIKE-RELATED"/>
    <property type="match status" value="1"/>
</dbReference>
<keyword evidence="8" id="KW-0378">Hydrolase</keyword>
<dbReference type="InterPro" id="IPR041489">
    <property type="entry name" value="PDZ_6"/>
</dbReference>
<dbReference type="Gene3D" id="2.40.10.120">
    <property type="match status" value="1"/>
</dbReference>
<dbReference type="Proteomes" id="UP000494102">
    <property type="component" value="Unassembled WGS sequence"/>
</dbReference>
<dbReference type="Pfam" id="PF13180">
    <property type="entry name" value="PDZ_2"/>
    <property type="match status" value="1"/>
</dbReference>
<feature type="chain" id="PRO_5026812234" description="Probable periplasmic serine endoprotease DegP-like" evidence="12">
    <location>
        <begin position="35"/>
        <end position="538"/>
    </location>
</feature>
<dbReference type="EMBL" id="CADILN010000006">
    <property type="protein sequence ID" value="CAB4050552.1"/>
    <property type="molecule type" value="Genomic_DNA"/>
</dbReference>
<dbReference type="PANTHER" id="PTHR22939">
    <property type="entry name" value="SERINE PROTEASE FAMILY S1C HTRA-RELATED"/>
    <property type="match status" value="1"/>
</dbReference>
<evidence type="ECO:0000256" key="5">
    <source>
        <dbReference type="ARBA" id="ARBA00013958"/>
    </source>
</evidence>
<protein>
    <recommendedName>
        <fullName evidence="5">Probable periplasmic serine endoprotease DegP-like</fullName>
        <ecNumber evidence="4">3.4.21.107</ecNumber>
    </recommendedName>
    <alternativeName>
        <fullName evidence="11">Protease Do</fullName>
    </alternativeName>
</protein>
<reference evidence="14 15" key="1">
    <citation type="submission" date="2020-04" db="EMBL/GenBank/DDBJ databases">
        <authorList>
            <person name="De Canck E."/>
        </authorList>
    </citation>
    <scope>NUCLEOTIDE SEQUENCE [LARGE SCALE GENOMIC DNA]</scope>
    <source>
        <strain evidence="14 15">LMG 9964</strain>
    </source>
</reference>
<name>A0A6J5KBB5_9BURK</name>
<evidence type="ECO:0000313" key="14">
    <source>
        <dbReference type="EMBL" id="CAB4050552.1"/>
    </source>
</evidence>
<feature type="domain" description="PDZ" evidence="13">
    <location>
        <begin position="435"/>
        <end position="528"/>
    </location>
</feature>
<dbReference type="InterPro" id="IPR001940">
    <property type="entry name" value="Peptidase_S1C"/>
</dbReference>
<keyword evidence="9" id="KW-0720">Serine protease</keyword>
<dbReference type="PRINTS" id="PR00834">
    <property type="entry name" value="PROTEASES2C"/>
</dbReference>
<evidence type="ECO:0000256" key="12">
    <source>
        <dbReference type="SAM" id="SignalP"/>
    </source>
</evidence>
<dbReference type="GO" id="GO:0004252">
    <property type="term" value="F:serine-type endopeptidase activity"/>
    <property type="evidence" value="ECO:0007669"/>
    <property type="project" value="InterPro"/>
</dbReference>
<proteinExistence type="inferred from homology"/>
<evidence type="ECO:0000313" key="15">
    <source>
        <dbReference type="Proteomes" id="UP000494102"/>
    </source>
</evidence>
<organism evidence="14 15">
    <name type="scientific">Paraburkholderia phenoliruptrix</name>
    <dbReference type="NCBI Taxonomy" id="252970"/>
    <lineage>
        <taxon>Bacteria</taxon>
        <taxon>Pseudomonadati</taxon>
        <taxon>Pseudomonadota</taxon>
        <taxon>Betaproteobacteria</taxon>
        <taxon>Burkholderiales</taxon>
        <taxon>Burkholderiaceae</taxon>
        <taxon>Paraburkholderia</taxon>
    </lineage>
</organism>
<evidence type="ECO:0000256" key="3">
    <source>
        <dbReference type="ARBA" id="ARBA00010541"/>
    </source>
</evidence>
<dbReference type="SMART" id="SM00228">
    <property type="entry name" value="PDZ"/>
    <property type="match status" value="2"/>
</dbReference>
<feature type="domain" description="PDZ" evidence="13">
    <location>
        <begin position="334"/>
        <end position="413"/>
    </location>
</feature>
<keyword evidence="7" id="KW-0574">Periplasm</keyword>
<comment type="similarity">
    <text evidence="3">Belongs to the peptidase S1C family.</text>
</comment>
<dbReference type="EC" id="3.4.21.107" evidence="4"/>
<dbReference type="Pfam" id="PF17820">
    <property type="entry name" value="PDZ_6"/>
    <property type="match status" value="1"/>
</dbReference>
<dbReference type="Pfam" id="PF13365">
    <property type="entry name" value="Trypsin_2"/>
    <property type="match status" value="1"/>
</dbReference>
<feature type="signal peptide" evidence="12">
    <location>
        <begin position="1"/>
        <end position="34"/>
    </location>
</feature>
<evidence type="ECO:0000259" key="13">
    <source>
        <dbReference type="PROSITE" id="PS50106"/>
    </source>
</evidence>
<evidence type="ECO:0000256" key="6">
    <source>
        <dbReference type="ARBA" id="ARBA00022670"/>
    </source>
</evidence>
<evidence type="ECO:0000256" key="2">
    <source>
        <dbReference type="ARBA" id="ARBA00004418"/>
    </source>
</evidence>
<dbReference type="SUPFAM" id="SSF50156">
    <property type="entry name" value="PDZ domain-like"/>
    <property type="match status" value="2"/>
</dbReference>
<dbReference type="InterPro" id="IPR001478">
    <property type="entry name" value="PDZ"/>
</dbReference>
<gene>
    <name evidence="14" type="ORF">LMG9964_04218</name>
</gene>
<dbReference type="Gene3D" id="2.30.42.10">
    <property type="match status" value="2"/>
</dbReference>
<evidence type="ECO:0000256" key="8">
    <source>
        <dbReference type="ARBA" id="ARBA00022801"/>
    </source>
</evidence>
<evidence type="ECO:0000256" key="4">
    <source>
        <dbReference type="ARBA" id="ARBA00013035"/>
    </source>
</evidence>
<evidence type="ECO:0000256" key="11">
    <source>
        <dbReference type="ARBA" id="ARBA00032850"/>
    </source>
</evidence>
<evidence type="ECO:0000256" key="9">
    <source>
        <dbReference type="ARBA" id="ARBA00022825"/>
    </source>
</evidence>
<dbReference type="GO" id="GO:0006508">
    <property type="term" value="P:proteolysis"/>
    <property type="evidence" value="ECO:0007669"/>
    <property type="project" value="UniProtKB-KW"/>
</dbReference>
<dbReference type="SUPFAM" id="SSF50494">
    <property type="entry name" value="Trypsin-like serine proteases"/>
    <property type="match status" value="1"/>
</dbReference>